<dbReference type="PANTHER" id="PTHR38686:SF1">
    <property type="entry name" value="APOLIPOPROTEIN N-ACYLTRANSFERASE"/>
    <property type="match status" value="1"/>
</dbReference>
<dbReference type="KEGG" id="poz:I0K15_05600"/>
<dbReference type="GO" id="GO:0005886">
    <property type="term" value="C:plasma membrane"/>
    <property type="evidence" value="ECO:0007669"/>
    <property type="project" value="UniProtKB-SubCell"/>
</dbReference>
<dbReference type="HAMAP" id="MF_01148">
    <property type="entry name" value="Lnt"/>
    <property type="match status" value="1"/>
</dbReference>
<evidence type="ECO:0000256" key="5">
    <source>
        <dbReference type="ARBA" id="ARBA00022692"/>
    </source>
</evidence>
<dbReference type="RefSeq" id="WP_196104414.1">
    <property type="nucleotide sequence ID" value="NZ_CP064942.1"/>
</dbReference>
<dbReference type="GO" id="GO:0042158">
    <property type="term" value="P:lipoprotein biosynthetic process"/>
    <property type="evidence" value="ECO:0007669"/>
    <property type="project" value="UniProtKB-UniRule"/>
</dbReference>
<proteinExistence type="inferred from homology"/>
<dbReference type="UniPathway" id="UPA00666"/>
<feature type="transmembrane region" description="Helical" evidence="9">
    <location>
        <begin position="199"/>
        <end position="215"/>
    </location>
</feature>
<dbReference type="EMBL" id="CP064942">
    <property type="protein sequence ID" value="QPH55215.1"/>
    <property type="molecule type" value="Genomic_DNA"/>
</dbReference>
<dbReference type="PANTHER" id="PTHR38686">
    <property type="entry name" value="APOLIPOPROTEIN N-ACYLTRANSFERASE"/>
    <property type="match status" value="1"/>
</dbReference>
<keyword evidence="4 9" id="KW-0808">Transferase</keyword>
<comment type="similarity">
    <text evidence="2 9">Belongs to the CN hydrolase family. Apolipoprotein N-acyltransferase subfamily.</text>
</comment>
<keyword evidence="5 9" id="KW-0812">Transmembrane</keyword>
<evidence type="ECO:0000313" key="11">
    <source>
        <dbReference type="EMBL" id="QPH55215.1"/>
    </source>
</evidence>
<evidence type="ECO:0000256" key="4">
    <source>
        <dbReference type="ARBA" id="ARBA00022679"/>
    </source>
</evidence>
<evidence type="ECO:0000259" key="10">
    <source>
        <dbReference type="PROSITE" id="PS50263"/>
    </source>
</evidence>
<feature type="transmembrane region" description="Helical" evidence="9">
    <location>
        <begin position="97"/>
        <end position="121"/>
    </location>
</feature>
<keyword evidence="6 9" id="KW-1133">Transmembrane helix</keyword>
<feature type="transmembrane region" description="Helical" evidence="9">
    <location>
        <begin position="171"/>
        <end position="192"/>
    </location>
</feature>
<dbReference type="SUPFAM" id="SSF56317">
    <property type="entry name" value="Carbon-nitrogen hydrolase"/>
    <property type="match status" value="1"/>
</dbReference>
<evidence type="ECO:0000256" key="8">
    <source>
        <dbReference type="ARBA" id="ARBA00023315"/>
    </source>
</evidence>
<comment type="function">
    <text evidence="9">Catalyzes the phospholipid dependent N-acylation of the N-terminal cysteine of apolipoprotein, the last step in lipoprotein maturation.</text>
</comment>
<dbReference type="InterPro" id="IPR003010">
    <property type="entry name" value="C-N_Hydrolase"/>
</dbReference>
<keyword evidence="11" id="KW-0449">Lipoprotein</keyword>
<dbReference type="InterPro" id="IPR045378">
    <property type="entry name" value="LNT_N"/>
</dbReference>
<feature type="transmembrane region" description="Helical" evidence="9">
    <location>
        <begin position="66"/>
        <end position="85"/>
    </location>
</feature>
<comment type="subcellular location">
    <subcellularLocation>
        <location evidence="1 9">Cell membrane</location>
        <topology evidence="1 9">Multi-pass membrane protein</topology>
    </subcellularLocation>
</comment>
<dbReference type="Pfam" id="PF20154">
    <property type="entry name" value="LNT_N"/>
    <property type="match status" value="1"/>
</dbReference>
<evidence type="ECO:0000256" key="9">
    <source>
        <dbReference type="HAMAP-Rule" id="MF_01148"/>
    </source>
</evidence>
<dbReference type="EC" id="2.3.1.269" evidence="9"/>
<accession>A0A7S9LUY6</accession>
<dbReference type="InterPro" id="IPR004563">
    <property type="entry name" value="Apolipo_AcylTrfase"/>
</dbReference>
<dbReference type="NCBIfam" id="TIGR00546">
    <property type="entry name" value="lnt"/>
    <property type="match status" value="1"/>
</dbReference>
<dbReference type="AlphaFoldDB" id="A0A7S9LUY6"/>
<reference evidence="11 12" key="1">
    <citation type="submission" date="2020-11" db="EMBL/GenBank/DDBJ databases">
        <title>Description of Pontivivens ytuae sp. nov. isolated from deep sea sediment of Mariana Trench.</title>
        <authorList>
            <person name="Wang Z."/>
            <person name="Sun Q.-L."/>
            <person name="Xu X.-D."/>
            <person name="Tang Y.-Z."/>
            <person name="Zhang J."/>
        </authorList>
    </citation>
    <scope>NUCLEOTIDE SEQUENCE [LARGE SCALE GENOMIC DNA]</scope>
    <source>
        <strain evidence="11 12">MT2928</strain>
    </source>
</reference>
<sequence length="521" mass="56045">MIAATLPRPAARLAALSGRARLAVAAGLGATLTLAQAPVSFWPIFFLALPPILWLWSGAERVRASFWIGWAVAFGMFLSGLYWIAEAFLVDIARHGWIMPFAIGGLSAGLALFWGAAFALAHRLGGNRGPVGLVALIGALTLAEYARTYVLTGFPWGLVAYGWLETPLAQLSAHIGPHLLGAMTLAIGGFAAWRGRGQWPTLVAMALFLGGWMIGQTRIPEETALRDDGFTVRVVQPNATQREKWSREGMPVFYNRLIDASRGGDYDIVLWPEAAVPQRIETPAVQFHDLIYAWEDVSFATGGRPALVGANRIVEEPGWRSWHNSLALIGPGGEILDFYDKHHLVPGGEFMPFQRTVARWGIRGVASSIMSLGGGMSHGPGPMTMALGDLPRVTPLICYEAIFPHQVRPPGERSEWIAHVTNDAWFGSSAGPWQHLAQARFRAIEQGLPVARSANTGVSAVIDPYGRVVSSLGIGETGFVEEVLAAPLAEPAYPRTGDLPGMLLMLTALAGAGILRRGAKS</sequence>
<dbReference type="Proteomes" id="UP000594800">
    <property type="component" value="Chromosome"/>
</dbReference>
<feature type="transmembrane region" description="Helical" evidence="9">
    <location>
        <begin position="133"/>
        <end position="151"/>
    </location>
</feature>
<evidence type="ECO:0000256" key="2">
    <source>
        <dbReference type="ARBA" id="ARBA00010065"/>
    </source>
</evidence>
<dbReference type="Pfam" id="PF00795">
    <property type="entry name" value="CN_hydrolase"/>
    <property type="match status" value="1"/>
</dbReference>
<gene>
    <name evidence="9 11" type="primary">lnt</name>
    <name evidence="11" type="ORF">I0K15_05600</name>
</gene>
<dbReference type="Gene3D" id="3.60.110.10">
    <property type="entry name" value="Carbon-nitrogen hydrolase"/>
    <property type="match status" value="1"/>
</dbReference>
<keyword evidence="7 9" id="KW-0472">Membrane</keyword>
<dbReference type="PROSITE" id="PS50263">
    <property type="entry name" value="CN_HYDROLASE"/>
    <property type="match status" value="1"/>
</dbReference>
<dbReference type="GO" id="GO:0016410">
    <property type="term" value="F:N-acyltransferase activity"/>
    <property type="evidence" value="ECO:0007669"/>
    <property type="project" value="UniProtKB-UniRule"/>
</dbReference>
<feature type="transmembrane region" description="Helical" evidence="9">
    <location>
        <begin position="41"/>
        <end position="59"/>
    </location>
</feature>
<evidence type="ECO:0000313" key="12">
    <source>
        <dbReference type="Proteomes" id="UP000594800"/>
    </source>
</evidence>
<evidence type="ECO:0000256" key="1">
    <source>
        <dbReference type="ARBA" id="ARBA00004651"/>
    </source>
</evidence>
<comment type="pathway">
    <text evidence="9">Protein modification; lipoprotein biosynthesis (N-acyl transfer).</text>
</comment>
<organism evidence="11 12">
    <name type="scientific">Pontivivens ytuae</name>
    <dbReference type="NCBI Taxonomy" id="2789856"/>
    <lineage>
        <taxon>Bacteria</taxon>
        <taxon>Pseudomonadati</taxon>
        <taxon>Pseudomonadota</taxon>
        <taxon>Alphaproteobacteria</taxon>
        <taxon>Rhodobacterales</taxon>
        <taxon>Paracoccaceae</taxon>
        <taxon>Pontivivens</taxon>
    </lineage>
</organism>
<protein>
    <recommendedName>
        <fullName evidence="9">Apolipoprotein N-acyltransferase</fullName>
        <shortName evidence="9">ALP N-acyltransferase</shortName>
        <ecNumber evidence="9">2.3.1.269</ecNumber>
    </recommendedName>
</protein>
<name>A0A7S9LUY6_9RHOB</name>
<dbReference type="CDD" id="cd07571">
    <property type="entry name" value="ALP_N-acyl_transferase"/>
    <property type="match status" value="1"/>
</dbReference>
<comment type="catalytic activity">
    <reaction evidence="9">
        <text>N-terminal S-1,2-diacyl-sn-glyceryl-L-cysteinyl-[lipoprotein] + a glycerophospholipid = N-acyl-S-1,2-diacyl-sn-glyceryl-L-cysteinyl-[lipoprotein] + a 2-acyl-sn-glycero-3-phospholipid + H(+)</text>
        <dbReference type="Rhea" id="RHEA:48228"/>
        <dbReference type="Rhea" id="RHEA-COMP:14681"/>
        <dbReference type="Rhea" id="RHEA-COMP:14684"/>
        <dbReference type="ChEBI" id="CHEBI:15378"/>
        <dbReference type="ChEBI" id="CHEBI:136912"/>
        <dbReference type="ChEBI" id="CHEBI:140656"/>
        <dbReference type="ChEBI" id="CHEBI:140657"/>
        <dbReference type="ChEBI" id="CHEBI:140660"/>
        <dbReference type="EC" id="2.3.1.269"/>
    </reaction>
</comment>
<keyword evidence="12" id="KW-1185">Reference proteome</keyword>
<dbReference type="InterPro" id="IPR036526">
    <property type="entry name" value="C-N_Hydrolase_sf"/>
</dbReference>
<evidence type="ECO:0000256" key="3">
    <source>
        <dbReference type="ARBA" id="ARBA00022475"/>
    </source>
</evidence>
<evidence type="ECO:0000256" key="7">
    <source>
        <dbReference type="ARBA" id="ARBA00023136"/>
    </source>
</evidence>
<keyword evidence="8 9" id="KW-0012">Acyltransferase</keyword>
<feature type="domain" description="CN hydrolase" evidence="10">
    <location>
        <begin position="235"/>
        <end position="490"/>
    </location>
</feature>
<evidence type="ECO:0000256" key="6">
    <source>
        <dbReference type="ARBA" id="ARBA00022989"/>
    </source>
</evidence>
<keyword evidence="3 9" id="KW-1003">Cell membrane</keyword>